<keyword evidence="7" id="KW-0175">Coiled coil</keyword>
<gene>
    <name evidence="15" type="ORF">SAMN05444168_4944</name>
</gene>
<dbReference type="CDD" id="cd07962">
    <property type="entry name" value="Anticodon_Ia_Val"/>
    <property type="match status" value="1"/>
</dbReference>
<evidence type="ECO:0000259" key="13">
    <source>
        <dbReference type="Pfam" id="PF00133"/>
    </source>
</evidence>
<dbReference type="Gene3D" id="1.10.730.10">
    <property type="entry name" value="Isoleucyl-tRNA Synthetase, Domain 1"/>
    <property type="match status" value="1"/>
</dbReference>
<keyword evidence="5 11" id="KW-0067">ATP-binding</keyword>
<dbReference type="NCBIfam" id="NF000540">
    <property type="entry name" value="alt_ValS"/>
    <property type="match status" value="1"/>
</dbReference>
<dbReference type="InterPro" id="IPR014729">
    <property type="entry name" value="Rossmann-like_a/b/a_fold"/>
</dbReference>
<dbReference type="GO" id="GO:0002161">
    <property type="term" value="F:aminoacyl-tRNA deacylase activity"/>
    <property type="evidence" value="ECO:0007669"/>
    <property type="project" value="InterPro"/>
</dbReference>
<evidence type="ECO:0000256" key="8">
    <source>
        <dbReference type="ARBA" id="ARBA00023146"/>
    </source>
</evidence>
<dbReference type="GO" id="GO:0004832">
    <property type="term" value="F:valine-tRNA ligase activity"/>
    <property type="evidence" value="ECO:0007669"/>
    <property type="project" value="UniProtKB-EC"/>
</dbReference>
<dbReference type="InterPro" id="IPR009008">
    <property type="entry name" value="Val/Leu/Ile-tRNA-synth_edit"/>
</dbReference>
<dbReference type="InterPro" id="IPR001412">
    <property type="entry name" value="aa-tRNA-synth_I_CS"/>
</dbReference>
<keyword evidence="4 11" id="KW-0547">Nucleotide-binding</keyword>
<organism evidence="15 16">
    <name type="scientific">Paraburkholderia phenazinium</name>
    <dbReference type="NCBI Taxonomy" id="60549"/>
    <lineage>
        <taxon>Bacteria</taxon>
        <taxon>Pseudomonadati</taxon>
        <taxon>Pseudomonadota</taxon>
        <taxon>Betaproteobacteria</taxon>
        <taxon>Burkholderiales</taxon>
        <taxon>Burkholderiaceae</taxon>
        <taxon>Paraburkholderia</taxon>
    </lineage>
</organism>
<dbReference type="SUPFAM" id="SSF50677">
    <property type="entry name" value="ValRS/IleRS/LeuRS editing domain"/>
    <property type="match status" value="1"/>
</dbReference>
<evidence type="ECO:0000313" key="16">
    <source>
        <dbReference type="Proteomes" id="UP000184693"/>
    </source>
</evidence>
<evidence type="ECO:0000256" key="7">
    <source>
        <dbReference type="ARBA" id="ARBA00023054"/>
    </source>
</evidence>
<accession>A0A1N6JT20</accession>
<dbReference type="PANTHER" id="PTHR11946:SF93">
    <property type="entry name" value="VALINE--TRNA LIGASE, CHLOROPLASTIC_MITOCHONDRIAL 2"/>
    <property type="match status" value="1"/>
</dbReference>
<dbReference type="GO" id="GO:0005829">
    <property type="term" value="C:cytosol"/>
    <property type="evidence" value="ECO:0007669"/>
    <property type="project" value="TreeGrafter"/>
</dbReference>
<dbReference type="SUPFAM" id="SSF52374">
    <property type="entry name" value="Nucleotidylyl transferase"/>
    <property type="match status" value="1"/>
</dbReference>
<dbReference type="InterPro" id="IPR013155">
    <property type="entry name" value="M/V/L/I-tRNA-synth_anticd-bd"/>
</dbReference>
<evidence type="ECO:0000256" key="6">
    <source>
        <dbReference type="ARBA" id="ARBA00022917"/>
    </source>
</evidence>
<evidence type="ECO:0000256" key="12">
    <source>
        <dbReference type="SAM" id="MobiDB-lite"/>
    </source>
</evidence>
<evidence type="ECO:0000256" key="2">
    <source>
        <dbReference type="ARBA" id="ARBA00022490"/>
    </source>
</evidence>
<dbReference type="InterPro" id="IPR002300">
    <property type="entry name" value="aa-tRNA-synth_Ia"/>
</dbReference>
<evidence type="ECO:0000313" key="15">
    <source>
        <dbReference type="EMBL" id="SIO47359.1"/>
    </source>
</evidence>
<dbReference type="HAMAP" id="MF_02005">
    <property type="entry name" value="Val_tRNA_synth_type2"/>
    <property type="match status" value="1"/>
</dbReference>
<keyword evidence="2" id="KW-0963">Cytoplasm</keyword>
<feature type="domain" description="Methionyl/Valyl/Leucyl/Isoleucyl-tRNA synthetase anticodon-binding" evidence="14">
    <location>
        <begin position="712"/>
        <end position="859"/>
    </location>
</feature>
<dbReference type="GO" id="GO:0005524">
    <property type="term" value="F:ATP binding"/>
    <property type="evidence" value="ECO:0007669"/>
    <property type="project" value="UniProtKB-KW"/>
</dbReference>
<evidence type="ECO:0000256" key="4">
    <source>
        <dbReference type="ARBA" id="ARBA00022741"/>
    </source>
</evidence>
<evidence type="ECO:0000256" key="10">
    <source>
        <dbReference type="ARBA" id="ARBA00047552"/>
    </source>
</evidence>
<dbReference type="AlphaFoldDB" id="A0A1N6JT20"/>
<evidence type="ECO:0000259" key="14">
    <source>
        <dbReference type="Pfam" id="PF08264"/>
    </source>
</evidence>
<dbReference type="SUPFAM" id="SSF47323">
    <property type="entry name" value="Anticodon-binding domain of a subclass of class I aminoacyl-tRNA synthetases"/>
    <property type="match status" value="1"/>
</dbReference>
<feature type="domain" description="Aminoacyl-tRNA synthetase class Ia" evidence="13">
    <location>
        <begin position="73"/>
        <end position="672"/>
    </location>
</feature>
<dbReference type="EC" id="6.1.1.9" evidence="1"/>
<evidence type="ECO:0000256" key="11">
    <source>
        <dbReference type="RuleBase" id="RU363035"/>
    </source>
</evidence>
<evidence type="ECO:0000256" key="3">
    <source>
        <dbReference type="ARBA" id="ARBA00022598"/>
    </source>
</evidence>
<dbReference type="Gene3D" id="3.40.50.620">
    <property type="entry name" value="HUPs"/>
    <property type="match status" value="2"/>
</dbReference>
<dbReference type="InterPro" id="IPR002303">
    <property type="entry name" value="Valyl-tRNA_ligase"/>
</dbReference>
<keyword evidence="6 11" id="KW-0648">Protein biosynthesis</keyword>
<reference evidence="15 16" key="1">
    <citation type="submission" date="2016-11" db="EMBL/GenBank/DDBJ databases">
        <authorList>
            <person name="Jaros S."/>
            <person name="Januszkiewicz K."/>
            <person name="Wedrychowicz H."/>
        </authorList>
    </citation>
    <scope>NUCLEOTIDE SEQUENCE [LARGE SCALE GENOMIC DNA]</scope>
    <source>
        <strain evidence="15 16">GAS86</strain>
    </source>
</reference>
<evidence type="ECO:0000256" key="9">
    <source>
        <dbReference type="ARBA" id="ARBA00029936"/>
    </source>
</evidence>
<evidence type="ECO:0000256" key="1">
    <source>
        <dbReference type="ARBA" id="ARBA00013169"/>
    </source>
</evidence>
<sequence length="904" mass="101221">MLDSFVIPVRVAWIRAFACGLRYALQPEFPIDSEAAMKPSSTLSATERRRPTRRHAAPRVPERPGLDALEARWAEHWQVHQLYAFDRNTPREGVFSIDTPPPTVSGSLHVGHVFSYTHADIIARYRRMTGKSVFYPMGWDDNGLPTERRVENFYGVTCDPDAAYEPHYGEPATPATRRSEFARISRRNFIELCHKLTAIDERAFRELFVRLGISVDWSLTYATIDDRAQRTSQLGFLRNLQRGELYSQDAPCLWDVTFQTAVAQAELEDRELAGAYHDLRFVDGLGNALIISTTRPELLPACVALVAHPDDERYRHLIGTKARAPLFDIEVPVLAHPLAEPEKGTGLAMICTFGDVTDVIWWRELNLPTRCVIAKDGRLQSETPDWLASPHARDAYARLAGATVPQARNRMVEMLTESGDLLGPPRPLKHRVKYFEKGDRPLEIIATRQWYLRSGGRDNMLREELLERGAQICWHPGHMATRYGHWVTGLNSDWLISRQRIFGVPIPLWYPLNAAGEPDYSTPICPDTASLPIDPRSHVPPGYTEAQRGQPGGFVGEADIMDTWATSSLTPQIAGGWEQPDGCFANIFPMDLRPQGHEIIRTWLFYTVVRSGFEAQSGPWRHTMLSGWVLDPDRKKMSKSKGNVVTPLSLLDTYGSDGVRYWAALGGPGTDTAFEEKQMKVGRRLALKLLNVSKFALGFDGEPDGAITHGLDRAMMLRLTAVVEDATAALEAFEYNRAIERIEAFFWWYCDDYVELVKGRAYGSGSQAASARNALAASLSVVQRLLAPFLPFVTEECWSWGMEGSVHTAPWPTMDMYFGASSRSKDDSFDELIFAASEVLSAIRKAKSEAKLSMKAEVERVCVEGPAACLELLKITESDLCDAGQVKRFEMSEASAFGVKVELS</sequence>
<dbReference type="Pfam" id="PF08264">
    <property type="entry name" value="Anticodon_1"/>
    <property type="match status" value="1"/>
</dbReference>
<keyword evidence="3 11" id="KW-0436">Ligase</keyword>
<protein>
    <recommendedName>
        <fullName evidence="1">valine--tRNA ligase</fullName>
        <ecNumber evidence="1">6.1.1.9</ecNumber>
    </recommendedName>
    <alternativeName>
        <fullName evidence="9">Valyl-tRNA synthetase</fullName>
    </alternativeName>
</protein>
<comment type="similarity">
    <text evidence="11">Belongs to the class-I aminoacyl-tRNA synthetase family.</text>
</comment>
<dbReference type="InterPro" id="IPR009080">
    <property type="entry name" value="tRNAsynth_Ia_anticodon-bd"/>
</dbReference>
<dbReference type="GO" id="GO:0006438">
    <property type="term" value="P:valyl-tRNA aminoacylation"/>
    <property type="evidence" value="ECO:0007669"/>
    <property type="project" value="InterPro"/>
</dbReference>
<dbReference type="InterPro" id="IPR033705">
    <property type="entry name" value="Anticodon_Ia_Val"/>
</dbReference>
<comment type="catalytic activity">
    <reaction evidence="10">
        <text>tRNA(Val) + L-valine + ATP = L-valyl-tRNA(Val) + AMP + diphosphate</text>
        <dbReference type="Rhea" id="RHEA:10704"/>
        <dbReference type="Rhea" id="RHEA-COMP:9672"/>
        <dbReference type="Rhea" id="RHEA-COMP:9708"/>
        <dbReference type="ChEBI" id="CHEBI:30616"/>
        <dbReference type="ChEBI" id="CHEBI:33019"/>
        <dbReference type="ChEBI" id="CHEBI:57762"/>
        <dbReference type="ChEBI" id="CHEBI:78442"/>
        <dbReference type="ChEBI" id="CHEBI:78537"/>
        <dbReference type="ChEBI" id="CHEBI:456215"/>
        <dbReference type="EC" id="6.1.1.9"/>
    </reaction>
</comment>
<proteinExistence type="inferred from homology"/>
<dbReference type="NCBIfam" id="NF009687">
    <property type="entry name" value="PRK13208.1"/>
    <property type="match status" value="1"/>
</dbReference>
<name>A0A1N6JT20_9BURK</name>
<dbReference type="Proteomes" id="UP000184693">
    <property type="component" value="Unassembled WGS sequence"/>
</dbReference>
<evidence type="ECO:0000256" key="5">
    <source>
        <dbReference type="ARBA" id="ARBA00022840"/>
    </source>
</evidence>
<dbReference type="Pfam" id="PF00133">
    <property type="entry name" value="tRNA-synt_1"/>
    <property type="match status" value="1"/>
</dbReference>
<keyword evidence="8 11" id="KW-0030">Aminoacyl-tRNA synthetase</keyword>
<dbReference type="InterPro" id="IPR048044">
    <property type="entry name" value="Valyl-tRNA_ligase_actino"/>
</dbReference>
<dbReference type="InterPro" id="IPR022874">
    <property type="entry name" value="Valine-tRNA_ligase_type_2"/>
</dbReference>
<dbReference type="EMBL" id="FSRM01000002">
    <property type="protein sequence ID" value="SIO47359.1"/>
    <property type="molecule type" value="Genomic_DNA"/>
</dbReference>
<dbReference type="PANTHER" id="PTHR11946">
    <property type="entry name" value="VALYL-TRNA SYNTHETASES"/>
    <property type="match status" value="1"/>
</dbReference>
<feature type="region of interest" description="Disordered" evidence="12">
    <location>
        <begin position="36"/>
        <end position="61"/>
    </location>
</feature>
<dbReference type="PRINTS" id="PR00986">
    <property type="entry name" value="TRNASYNTHVAL"/>
</dbReference>
<dbReference type="PROSITE" id="PS00178">
    <property type="entry name" value="AA_TRNA_LIGASE_I"/>
    <property type="match status" value="1"/>
</dbReference>